<sequence length="1090" mass="123055">MKKVFLFLCLLWVAFCHTYGQATGTFLVSGSVTDESHEPLVGVSVKVKNTTEQTHTDGSGKFSLRVSRKPAMLVFSYIGMASQTVTWQGETSLNVVLKEAAVDLSSVVITGYQEIDKRKLSSAITTINMADLQTPSTNSLDQMLQGRIAGLSVINPSSTVGVAPKIRIRGSSSITGNREPIWVVDGIILDDPVSVSAEELNNIDNVNFIGNAIAGLNPDDIERIDILKDVSATALYGVKAANGVIVVTTKRGRGDRPSVSYRGNFGVTLAPTYGIINQMNSKERVEMSEEMLARGLQFKTYQPTNMAYEGELLKFWNKEIDYDTFRQNVKNLKELNTNWMDLLFRTGLSQQHSVSLSGSGKRMDYYVSLSYLGQTGTDRHENMDRLTGMAKINSQLTKALEVGAEFSINTSTAQYSHPSVAPLNYAYQTSRAIPAYQRDGSYFYYDNAKTRFASLPFNVLNELETTGRDMKQQALRVNAHLTWRPWEWLKLHSLGGYSTSNSDEESWADERSFYASQMRLTPYGTDMIGNKEFYEYSTLPLGGELRYQNASSKRYTFRNVADFSKKWDVHHVFASLGTELTSVVTNGRKGRSLGYMPFRGKTFADIDLSLYEAYAREVQRNPITINDNTTNTLSYFSVLTYTYNNKYIANFNLRADGSNRFGQDKSARFLPIWSVSGRWNVHREKLVEKWSWLNELALRASYGVQGNVHPSQTPYLIVKQENYNSTLREFVSTLYQFPNNYLKWEKTVSYNFGVDFSILDDRISGTLDVYHKKGYDQVVNIDIATSNGARNVALNEGDIENKGWELAFNFVPVRTKDLTWSISVNTGQNFNRVTKAGDSEVTWQRYVKGSLIKNGYAVNSLYAYRFKGLDSRTGEPLFYGQSEKDEDGRTIINSQQEALDAAFTYMGKREPDLTGGFSSSIKYKNFTLNALFSFAFGNKVWLNNLYNESGQALPFPQQNMSREFVNRWRQPGDERFTNIPSLSDEPLLFRGAYERKYPIADNRWDMYNKSDIRVAPGSFLRCRSLSLRYDFTPAQLAFLHLKGGNISFESSNLFVIKSAKLMGRDPEQIALPSGTVPPRPGFSCQITLNF</sequence>
<dbReference type="InterPro" id="IPR036942">
    <property type="entry name" value="Beta-barrel_TonB_sf"/>
</dbReference>
<evidence type="ECO:0000256" key="2">
    <source>
        <dbReference type="ARBA" id="ARBA00022448"/>
    </source>
</evidence>
<evidence type="ECO:0000313" key="11">
    <source>
        <dbReference type="Proteomes" id="UP000010433"/>
    </source>
</evidence>
<reference evidence="10 11" key="1">
    <citation type="submission" date="2012-05" db="EMBL/GenBank/DDBJ databases">
        <authorList>
            <person name="Weinstock G."/>
            <person name="Sodergren E."/>
            <person name="Lobos E.A."/>
            <person name="Fulton L."/>
            <person name="Fulton R."/>
            <person name="Courtney L."/>
            <person name="Fronick C."/>
            <person name="O'Laughlin M."/>
            <person name="Godfrey J."/>
            <person name="Wilson R.M."/>
            <person name="Miner T."/>
            <person name="Farmer C."/>
            <person name="Delehaunty K."/>
            <person name="Cordes M."/>
            <person name="Minx P."/>
            <person name="Tomlinson C."/>
            <person name="Chen J."/>
            <person name="Wollam A."/>
            <person name="Pepin K.H."/>
            <person name="Bhonagiri V."/>
            <person name="Zhang X."/>
            <person name="Suruliraj S."/>
            <person name="Warren W."/>
            <person name="Mitreva M."/>
            <person name="Mardis E.R."/>
            <person name="Wilson R.K."/>
        </authorList>
    </citation>
    <scope>NUCLEOTIDE SEQUENCE [LARGE SCALE GENOMIC DNA]</scope>
    <source>
        <strain evidence="10 11">F0055</strain>
    </source>
</reference>
<comment type="similarity">
    <text evidence="7">Belongs to the TonB-dependent receptor family.</text>
</comment>
<dbReference type="InterPro" id="IPR023996">
    <property type="entry name" value="TonB-dep_OMP_SusC/RagA"/>
</dbReference>
<dbReference type="SUPFAM" id="SSF49464">
    <property type="entry name" value="Carboxypeptidase regulatory domain-like"/>
    <property type="match status" value="1"/>
</dbReference>
<evidence type="ECO:0000256" key="1">
    <source>
        <dbReference type="ARBA" id="ARBA00004571"/>
    </source>
</evidence>
<gene>
    <name evidence="10" type="ORF">HMPREF9151_02109</name>
</gene>
<evidence type="ECO:0000256" key="7">
    <source>
        <dbReference type="PROSITE-ProRule" id="PRU01360"/>
    </source>
</evidence>
<dbReference type="OrthoDB" id="9768177at2"/>
<dbReference type="InterPro" id="IPR039426">
    <property type="entry name" value="TonB-dep_rcpt-like"/>
</dbReference>
<evidence type="ECO:0000256" key="8">
    <source>
        <dbReference type="SAM" id="SignalP"/>
    </source>
</evidence>
<dbReference type="Gene3D" id="2.170.130.10">
    <property type="entry name" value="TonB-dependent receptor, plug domain"/>
    <property type="match status" value="1"/>
</dbReference>
<evidence type="ECO:0000256" key="4">
    <source>
        <dbReference type="ARBA" id="ARBA00022692"/>
    </source>
</evidence>
<evidence type="ECO:0000256" key="5">
    <source>
        <dbReference type="ARBA" id="ARBA00023136"/>
    </source>
</evidence>
<dbReference type="Gene3D" id="2.40.170.20">
    <property type="entry name" value="TonB-dependent receptor, beta-barrel domain"/>
    <property type="match status" value="1"/>
</dbReference>
<dbReference type="InterPro" id="IPR023997">
    <property type="entry name" value="TonB-dep_OMP_SusC/RagA_CS"/>
</dbReference>
<dbReference type="NCBIfam" id="TIGR04057">
    <property type="entry name" value="SusC_RagA_signa"/>
    <property type="match status" value="1"/>
</dbReference>
<evidence type="ECO:0000256" key="6">
    <source>
        <dbReference type="ARBA" id="ARBA00023237"/>
    </source>
</evidence>
<keyword evidence="8" id="KW-0732">Signal</keyword>
<feature type="domain" description="TonB-dependent receptor plug" evidence="9">
    <location>
        <begin position="116"/>
        <end position="244"/>
    </location>
</feature>
<proteinExistence type="inferred from homology"/>
<comment type="subcellular location">
    <subcellularLocation>
        <location evidence="1 7">Cell outer membrane</location>
        <topology evidence="1 7">Multi-pass membrane protein</topology>
    </subcellularLocation>
</comment>
<protein>
    <submittedName>
        <fullName evidence="10">TonB-dependent receptor plug domain protein</fullName>
    </submittedName>
</protein>
<keyword evidence="10" id="KW-0675">Receptor</keyword>
<keyword evidence="11" id="KW-1185">Reference proteome</keyword>
<dbReference type="RefSeq" id="WP_009160970.1">
    <property type="nucleotide sequence ID" value="NZ_KB290959.1"/>
</dbReference>
<dbReference type="Proteomes" id="UP000010433">
    <property type="component" value="Unassembled WGS sequence"/>
</dbReference>
<dbReference type="Gene3D" id="2.60.40.1120">
    <property type="entry name" value="Carboxypeptidase-like, regulatory domain"/>
    <property type="match status" value="1"/>
</dbReference>
<dbReference type="InterPro" id="IPR012910">
    <property type="entry name" value="Plug_dom"/>
</dbReference>
<dbReference type="NCBIfam" id="TIGR04056">
    <property type="entry name" value="OMP_RagA_SusC"/>
    <property type="match status" value="1"/>
</dbReference>
<keyword evidence="4 7" id="KW-0812">Transmembrane</keyword>
<dbReference type="GO" id="GO:0009279">
    <property type="term" value="C:cell outer membrane"/>
    <property type="evidence" value="ECO:0007669"/>
    <property type="project" value="UniProtKB-SubCell"/>
</dbReference>
<dbReference type="AlphaFoldDB" id="L1N2R8"/>
<dbReference type="Pfam" id="PF13715">
    <property type="entry name" value="CarbopepD_reg_2"/>
    <property type="match status" value="1"/>
</dbReference>
<dbReference type="EMBL" id="AMEP01000138">
    <property type="protein sequence ID" value="EKX97511.1"/>
    <property type="molecule type" value="Genomic_DNA"/>
</dbReference>
<dbReference type="STRING" id="1127699.HMPREF9151_02109"/>
<dbReference type="InterPro" id="IPR037066">
    <property type="entry name" value="Plug_dom_sf"/>
</dbReference>
<keyword evidence="2 7" id="KW-0813">Transport</keyword>
<keyword evidence="3 7" id="KW-1134">Transmembrane beta strand</keyword>
<comment type="caution">
    <text evidence="10">The sequence shown here is derived from an EMBL/GenBank/DDBJ whole genome shotgun (WGS) entry which is preliminary data.</text>
</comment>
<dbReference type="InterPro" id="IPR008969">
    <property type="entry name" value="CarboxyPept-like_regulatory"/>
</dbReference>
<name>L1N2R8_9BACT</name>
<evidence type="ECO:0000256" key="3">
    <source>
        <dbReference type="ARBA" id="ARBA00022452"/>
    </source>
</evidence>
<dbReference type="SUPFAM" id="SSF56935">
    <property type="entry name" value="Porins"/>
    <property type="match status" value="1"/>
</dbReference>
<feature type="signal peptide" evidence="8">
    <location>
        <begin position="1"/>
        <end position="22"/>
    </location>
</feature>
<keyword evidence="5 7" id="KW-0472">Membrane</keyword>
<dbReference type="PATRIC" id="fig|1127699.3.peg.1926"/>
<organism evidence="10 11">
    <name type="scientific">Hoylesella saccharolytica F0055</name>
    <dbReference type="NCBI Taxonomy" id="1127699"/>
    <lineage>
        <taxon>Bacteria</taxon>
        <taxon>Pseudomonadati</taxon>
        <taxon>Bacteroidota</taxon>
        <taxon>Bacteroidia</taxon>
        <taxon>Bacteroidales</taxon>
        <taxon>Prevotellaceae</taxon>
        <taxon>Hoylesella</taxon>
    </lineage>
</organism>
<feature type="chain" id="PRO_5003954015" evidence="8">
    <location>
        <begin position="23"/>
        <end position="1090"/>
    </location>
</feature>
<dbReference type="Pfam" id="PF07715">
    <property type="entry name" value="Plug"/>
    <property type="match status" value="1"/>
</dbReference>
<dbReference type="PROSITE" id="PS52016">
    <property type="entry name" value="TONB_DEPENDENT_REC_3"/>
    <property type="match status" value="1"/>
</dbReference>
<dbReference type="HOGENOM" id="CLU_004317_0_1_10"/>
<evidence type="ECO:0000259" key="9">
    <source>
        <dbReference type="Pfam" id="PF07715"/>
    </source>
</evidence>
<keyword evidence="6 7" id="KW-0998">Cell outer membrane</keyword>
<evidence type="ECO:0000313" key="10">
    <source>
        <dbReference type="EMBL" id="EKX97511.1"/>
    </source>
</evidence>
<accession>L1N2R8</accession>